<dbReference type="EMBL" id="VNHM01000008">
    <property type="protein sequence ID" value="TYO95335.1"/>
    <property type="molecule type" value="Genomic_DNA"/>
</dbReference>
<dbReference type="Gene3D" id="3.40.630.100">
    <property type="entry name" value="Poly-gamma-glutamate hydrolase, zinc-binding motif"/>
    <property type="match status" value="1"/>
</dbReference>
<dbReference type="InterPro" id="IPR038128">
    <property type="entry name" value="Gamma_PGA_hydro_sf"/>
</dbReference>
<dbReference type="Proteomes" id="UP000323166">
    <property type="component" value="Unassembled WGS sequence"/>
</dbReference>
<dbReference type="RefSeq" id="WP_243131679.1">
    <property type="nucleotide sequence ID" value="NZ_VNHM01000008.1"/>
</dbReference>
<dbReference type="AlphaFoldDB" id="A0A5S4ZR17"/>
<comment type="caution">
    <text evidence="1">The sequence shown here is derived from an EMBL/GenBank/DDBJ whole genome shotgun (WGS) entry which is preliminary data.</text>
</comment>
<accession>A0A5S4ZR17</accession>
<dbReference type="Pfam" id="PF05908">
    <property type="entry name" value="Gamma_PGA_hydro"/>
    <property type="match status" value="1"/>
</dbReference>
<protein>
    <submittedName>
        <fullName evidence="1">Phage replication-related protein YjqB (UPF0714/DUF867 family)</fullName>
    </submittedName>
</protein>
<organism evidence="1 2">
    <name type="scientific">Desulfallas thermosapovorans DSM 6562</name>
    <dbReference type="NCBI Taxonomy" id="1121431"/>
    <lineage>
        <taxon>Bacteria</taxon>
        <taxon>Bacillati</taxon>
        <taxon>Bacillota</taxon>
        <taxon>Clostridia</taxon>
        <taxon>Eubacteriales</taxon>
        <taxon>Desulfallaceae</taxon>
        <taxon>Desulfallas</taxon>
    </lineage>
</organism>
<evidence type="ECO:0000313" key="1">
    <source>
        <dbReference type="EMBL" id="TYO95335.1"/>
    </source>
</evidence>
<gene>
    <name evidence="1" type="ORF">LX24_01685</name>
</gene>
<evidence type="ECO:0000313" key="2">
    <source>
        <dbReference type="Proteomes" id="UP000323166"/>
    </source>
</evidence>
<name>A0A5S4ZR17_9FIRM</name>
<keyword evidence="2" id="KW-1185">Reference proteome</keyword>
<sequence>MPDRYGSFQELQADKQENVDYRIKLRSGKYPVLIMAPHGGIIEPYTADIAGWIAGDDFALYVFEGVKAASSKELHITSHNFDEPRALAAAARAEIVLTVHGLRNGTEEFIMVGGLDEELGNGVKKALREAGFTIKETTAQYRGRRQANICNRGRRGKGIQLEITFGLRKRLFDDVHLRQRFVSTVRSFLWDSLQNLSFGRDTLIYEENNNTDR</sequence>
<proteinExistence type="predicted"/>
<dbReference type="InterPro" id="IPR008585">
    <property type="entry name" value="Gamma_PGA_hydro"/>
</dbReference>
<reference evidence="1 2" key="1">
    <citation type="submission" date="2019-07" db="EMBL/GenBank/DDBJ databases">
        <title>Genomic Encyclopedia of Type Strains, Phase I: the one thousand microbial genomes (KMG-I) project.</title>
        <authorList>
            <person name="Kyrpides N."/>
        </authorList>
    </citation>
    <scope>NUCLEOTIDE SEQUENCE [LARGE SCALE GENOMIC DNA]</scope>
    <source>
        <strain evidence="1 2">DSM 6562</strain>
    </source>
</reference>